<dbReference type="GO" id="GO:0016491">
    <property type="term" value="F:oxidoreductase activity"/>
    <property type="evidence" value="ECO:0007669"/>
    <property type="project" value="TreeGrafter"/>
</dbReference>
<evidence type="ECO:0000313" key="2">
    <source>
        <dbReference type="EMBL" id="CAI9760893.1"/>
    </source>
</evidence>
<evidence type="ECO:0000313" key="3">
    <source>
        <dbReference type="Proteomes" id="UP000834106"/>
    </source>
</evidence>
<reference evidence="2" key="1">
    <citation type="submission" date="2023-05" db="EMBL/GenBank/DDBJ databases">
        <authorList>
            <person name="Huff M."/>
        </authorList>
    </citation>
    <scope>NUCLEOTIDE SEQUENCE</scope>
</reference>
<sequence length="213" mass="24057">MDSEKFGVDNEVIEAQGSKSEIFCPLERRVMDWHFANLEYGCSALLKEVSLPYWNQDDDYRGFGGAHCMIKEVYSDVVESLGGLSIHLNNVVTNISYFTKDCSSSDELRPDLVTLRPLFTTLNLARAAFFRLGLSSWEATRDCPASVFGGGERWGREQEERRGPAQGVVTEERLLRDLPGTEISEGKIGGDGEWFAARFAWDRDIGGENMRRW</sequence>
<name>A0AAD1Z1Z9_9LAMI</name>
<dbReference type="Proteomes" id="UP000834106">
    <property type="component" value="Chromosome 5"/>
</dbReference>
<dbReference type="InterPro" id="IPR050281">
    <property type="entry name" value="Flavin_monoamine_oxidase"/>
</dbReference>
<evidence type="ECO:0000256" key="1">
    <source>
        <dbReference type="ARBA" id="ARBA00005995"/>
    </source>
</evidence>
<organism evidence="2 3">
    <name type="scientific">Fraxinus pennsylvanica</name>
    <dbReference type="NCBI Taxonomy" id="56036"/>
    <lineage>
        <taxon>Eukaryota</taxon>
        <taxon>Viridiplantae</taxon>
        <taxon>Streptophyta</taxon>
        <taxon>Embryophyta</taxon>
        <taxon>Tracheophyta</taxon>
        <taxon>Spermatophyta</taxon>
        <taxon>Magnoliopsida</taxon>
        <taxon>eudicotyledons</taxon>
        <taxon>Gunneridae</taxon>
        <taxon>Pentapetalae</taxon>
        <taxon>asterids</taxon>
        <taxon>lamiids</taxon>
        <taxon>Lamiales</taxon>
        <taxon>Oleaceae</taxon>
        <taxon>Oleeae</taxon>
        <taxon>Fraxinus</taxon>
    </lineage>
</organism>
<dbReference type="AlphaFoldDB" id="A0AAD1Z1Z9"/>
<dbReference type="PANTHER" id="PTHR10742">
    <property type="entry name" value="FLAVIN MONOAMINE OXIDASE"/>
    <property type="match status" value="1"/>
</dbReference>
<comment type="similarity">
    <text evidence="1">Belongs to the flavin monoamine oxidase family.</text>
</comment>
<dbReference type="PANTHER" id="PTHR10742:SF410">
    <property type="entry name" value="LYSINE-SPECIFIC HISTONE DEMETHYLASE 2"/>
    <property type="match status" value="1"/>
</dbReference>
<proteinExistence type="inferred from homology"/>
<keyword evidence="3" id="KW-1185">Reference proteome</keyword>
<accession>A0AAD1Z1Z9</accession>
<dbReference type="EMBL" id="OU503040">
    <property type="protein sequence ID" value="CAI9760893.1"/>
    <property type="molecule type" value="Genomic_DNA"/>
</dbReference>
<gene>
    <name evidence="2" type="ORF">FPE_LOCUS8323</name>
</gene>
<protein>
    <submittedName>
        <fullName evidence="2">Uncharacterized protein</fullName>
    </submittedName>
</protein>